<comment type="subcellular location">
    <subcellularLocation>
        <location evidence="1">Nucleus</location>
    </subcellularLocation>
</comment>
<feature type="coiled-coil region" evidence="5">
    <location>
        <begin position="131"/>
        <end position="158"/>
    </location>
</feature>
<keyword evidence="5" id="KW-0175">Coiled coil</keyword>
<dbReference type="Gene3D" id="1.20.5.170">
    <property type="match status" value="1"/>
</dbReference>
<protein>
    <recommendedName>
        <fullName evidence="7">BZIP domain-containing protein</fullName>
    </recommendedName>
</protein>
<evidence type="ECO:0000256" key="6">
    <source>
        <dbReference type="SAM" id="MobiDB-lite"/>
    </source>
</evidence>
<organism evidence="8 9">
    <name type="scientific">Mucor plumbeus</name>
    <dbReference type="NCBI Taxonomy" id="97098"/>
    <lineage>
        <taxon>Eukaryota</taxon>
        <taxon>Fungi</taxon>
        <taxon>Fungi incertae sedis</taxon>
        <taxon>Mucoromycota</taxon>
        <taxon>Mucoromycotina</taxon>
        <taxon>Mucoromycetes</taxon>
        <taxon>Mucorales</taxon>
        <taxon>Mucorineae</taxon>
        <taxon>Mucoraceae</taxon>
        <taxon>Mucor</taxon>
    </lineage>
</organism>
<feature type="domain" description="BZIP" evidence="7">
    <location>
        <begin position="106"/>
        <end position="169"/>
    </location>
</feature>
<evidence type="ECO:0000259" key="7">
    <source>
        <dbReference type="PROSITE" id="PS50217"/>
    </source>
</evidence>
<dbReference type="PROSITE" id="PS50217">
    <property type="entry name" value="BZIP"/>
    <property type="match status" value="1"/>
</dbReference>
<dbReference type="PROSITE" id="PS00036">
    <property type="entry name" value="BZIP_BASIC"/>
    <property type="match status" value="1"/>
</dbReference>
<dbReference type="SMART" id="SM00338">
    <property type="entry name" value="BRLZ"/>
    <property type="match status" value="1"/>
</dbReference>
<keyword evidence="3" id="KW-0804">Transcription</keyword>
<name>A0A8H7QPE3_9FUNG</name>
<dbReference type="AlphaFoldDB" id="A0A8H7QPE3"/>
<dbReference type="GO" id="GO:0003700">
    <property type="term" value="F:DNA-binding transcription factor activity"/>
    <property type="evidence" value="ECO:0007669"/>
    <property type="project" value="InterPro"/>
</dbReference>
<feature type="compositionally biased region" description="Low complexity" evidence="6">
    <location>
        <begin position="61"/>
        <end position="70"/>
    </location>
</feature>
<dbReference type="EMBL" id="JAEPRC010000481">
    <property type="protein sequence ID" value="KAG2196367.1"/>
    <property type="molecule type" value="Genomic_DNA"/>
</dbReference>
<dbReference type="InterPro" id="IPR046347">
    <property type="entry name" value="bZIP_sf"/>
</dbReference>
<gene>
    <name evidence="8" type="ORF">INT46_009074</name>
</gene>
<comment type="caution">
    <text evidence="8">The sequence shown here is derived from an EMBL/GenBank/DDBJ whole genome shotgun (WGS) entry which is preliminary data.</text>
</comment>
<reference evidence="8" key="1">
    <citation type="submission" date="2020-12" db="EMBL/GenBank/DDBJ databases">
        <title>Metabolic potential, ecology and presence of endohyphal bacteria is reflected in genomic diversity of Mucoromycotina.</title>
        <authorList>
            <person name="Muszewska A."/>
            <person name="Okrasinska A."/>
            <person name="Steczkiewicz K."/>
            <person name="Drgas O."/>
            <person name="Orlowska M."/>
            <person name="Perlinska-Lenart U."/>
            <person name="Aleksandrzak-Piekarczyk T."/>
            <person name="Szatraj K."/>
            <person name="Zielenkiewicz U."/>
            <person name="Pilsyk S."/>
            <person name="Malc E."/>
            <person name="Mieczkowski P."/>
            <person name="Kruszewska J.S."/>
            <person name="Biernat P."/>
            <person name="Pawlowska J."/>
        </authorList>
    </citation>
    <scope>NUCLEOTIDE SEQUENCE</scope>
    <source>
        <strain evidence="8">CBS 226.32</strain>
    </source>
</reference>
<evidence type="ECO:0000256" key="3">
    <source>
        <dbReference type="ARBA" id="ARBA00023163"/>
    </source>
</evidence>
<keyword evidence="2" id="KW-0805">Transcription regulation</keyword>
<dbReference type="GO" id="GO:0005634">
    <property type="term" value="C:nucleus"/>
    <property type="evidence" value="ECO:0007669"/>
    <property type="project" value="UniProtKB-SubCell"/>
</dbReference>
<evidence type="ECO:0000256" key="5">
    <source>
        <dbReference type="SAM" id="Coils"/>
    </source>
</evidence>
<evidence type="ECO:0000313" key="8">
    <source>
        <dbReference type="EMBL" id="KAG2196367.1"/>
    </source>
</evidence>
<accession>A0A8H7QPE3</accession>
<dbReference type="SUPFAM" id="SSF57959">
    <property type="entry name" value="Leucine zipper domain"/>
    <property type="match status" value="1"/>
</dbReference>
<evidence type="ECO:0000256" key="2">
    <source>
        <dbReference type="ARBA" id="ARBA00023015"/>
    </source>
</evidence>
<feature type="region of interest" description="Disordered" evidence="6">
    <location>
        <begin position="1"/>
        <end position="20"/>
    </location>
</feature>
<dbReference type="PANTHER" id="PTHR19304">
    <property type="entry name" value="CYCLIC-AMP RESPONSE ELEMENT BINDING PROTEIN"/>
    <property type="match status" value="1"/>
</dbReference>
<keyword evidence="4" id="KW-0539">Nucleus</keyword>
<dbReference type="CDD" id="cd14687">
    <property type="entry name" value="bZIP_ATF2"/>
    <property type="match status" value="1"/>
</dbReference>
<feature type="region of interest" description="Disordered" evidence="6">
    <location>
        <begin position="61"/>
        <end position="112"/>
    </location>
</feature>
<feature type="compositionally biased region" description="Basic residues" evidence="6">
    <location>
        <begin position="80"/>
        <end position="93"/>
    </location>
</feature>
<dbReference type="InterPro" id="IPR051027">
    <property type="entry name" value="bZIP_transcription_factors"/>
</dbReference>
<proteinExistence type="predicted"/>
<evidence type="ECO:0000256" key="1">
    <source>
        <dbReference type="ARBA" id="ARBA00004123"/>
    </source>
</evidence>
<dbReference type="InterPro" id="IPR004827">
    <property type="entry name" value="bZIP"/>
</dbReference>
<evidence type="ECO:0000313" key="9">
    <source>
        <dbReference type="Proteomes" id="UP000650833"/>
    </source>
</evidence>
<sequence length="186" mass="21357">MIDPLESGLSHSSPPPPPTHTVFATCGNGYIANSTDIQLRYIDNSNKRKLDDEFLSLSPLSSTSYSSSASFPEVNDRNPPVKKSKIVTPRKNRQSSAMIEDSESEADSRQKNLERNRLAASKCRQRKKEWVDELAHRAEKMTRENEYLKQMLVQLKEETIYLKTQLIMHKDNDFNSCQNKSYLNLF</sequence>
<keyword evidence="9" id="KW-1185">Reference proteome</keyword>
<dbReference type="OrthoDB" id="295274at2759"/>
<dbReference type="Pfam" id="PF00170">
    <property type="entry name" value="bZIP_1"/>
    <property type="match status" value="1"/>
</dbReference>
<dbReference type="Proteomes" id="UP000650833">
    <property type="component" value="Unassembled WGS sequence"/>
</dbReference>
<evidence type="ECO:0000256" key="4">
    <source>
        <dbReference type="ARBA" id="ARBA00023242"/>
    </source>
</evidence>